<evidence type="ECO:0000259" key="3">
    <source>
        <dbReference type="Pfam" id="PF13191"/>
    </source>
</evidence>
<feature type="repeat" description="TPR" evidence="1">
    <location>
        <begin position="963"/>
        <end position="996"/>
    </location>
</feature>
<dbReference type="PROSITE" id="PS50005">
    <property type="entry name" value="TPR"/>
    <property type="match status" value="2"/>
</dbReference>
<dbReference type="SMART" id="SM00028">
    <property type="entry name" value="TPR"/>
    <property type="match status" value="5"/>
</dbReference>
<gene>
    <name evidence="4" type="ORF">P0O15_05650</name>
</gene>
<dbReference type="Pfam" id="PF12770">
    <property type="entry name" value="CHAT"/>
    <property type="match status" value="1"/>
</dbReference>
<accession>A0ABT5X7J0</accession>
<dbReference type="Gene3D" id="1.25.40.10">
    <property type="entry name" value="Tetratricopeptide repeat domain"/>
    <property type="match status" value="2"/>
</dbReference>
<feature type="repeat" description="TPR" evidence="1">
    <location>
        <begin position="923"/>
        <end position="956"/>
    </location>
</feature>
<keyword evidence="1" id="KW-0802">TPR repeat</keyword>
<dbReference type="RefSeq" id="WP_316966405.1">
    <property type="nucleotide sequence ID" value="NZ_JARFPK010000016.1"/>
</dbReference>
<dbReference type="InterPro" id="IPR024983">
    <property type="entry name" value="CHAT_dom"/>
</dbReference>
<sequence length="1129" mass="124869">MTKDAIITLSIKEAGTPPQSTFLFHVMVDGEVVASNQSLSSEDPKAVREISRRYNGLFEGGCMPKLAGEKLAALGAELFDLWLAISWEKIRAKVAPGTLRLLVIASDLPDVLNLPWELLRPPGGDFLGVDSKFSIRRFPRAGGMIPAFDGELRPRPLRLLLAVSSPTDLADLDYEREEEYLMRAISGLDVAFDSGDLGSFQDLRDHVEQFQPHVVHLTGHGAVGKKCPWCGRLNGPDETVCKKCSASLEGVSALGHFAFEDESGKADFVSSEDLGRLMAASGVCCVFVSGCETGKAPPVKAIGGVCQGLVGEEVPLAIGWAASISDDVANQFARSFYRTLAAGRPIDRALVQARQDVAKDCEKWGDPSWTLPVLYSATDQGLIFDPDPRRLKEEPLRQIGPQHPLPGMVEGYAEQFVGRRREQQRVLASLRDGSLQTVIITGLGGSGKSSLATRLAWKLKGDGFTPIAVPSSREKPLTGDLLLRTLSDAFLAADLDDAYQKLNSPQIPADARLRYAITILNNNRFLLVLDNFESNMDEAKRCIIDPKLAEFYEYLLASLTGTSRAIVTTRYLPAGKLPPKVREEPLGDFGETSFFKFMRRDDLVEARLRSGELSHGLMREVHRLFGGTPRFLDQIRKVLREISAEDLKKQLEGVKVPTGLEKGELQEKLDEYCEEIFTSRLFGYLIPESQKALAKAAVYGVAVNLEGLEAATGEPADTLRGFLREWQNHAFAYPDSERGAGELWAVYGLLRGWLLAQISPEDRKAAHKAAGDFLSELNEQDREGELGLFWADCLLEARTQYLQAGYYDRARGVTDRLSGFFTRIGLYDDVRRLNEELLGYEKHPAPMNWIGRASLQRADYPEASKWCLRALDEAGESNKEDAALSLHSLASIDLNRGGYEAARQKFETALKIVQQIGDRVGEAATWHSLATIDLRRGEYDEARQKFKTALKIRQQIGDRAGEAATWHQLVSIDLSRGEYDEARQKFETALKIMQQIGDRVGEAATWHSLASIDLERGEDDEARQKFETALKIVQQIGDRAGEGAAFFQLGQLAAKQGRLAEGTRLVALCYMIDASIGHGDTESDFQSLSKMASQLQYTQEQLDAMLQEVAESHQRDRGWGLIEAAFGED</sequence>
<evidence type="ECO:0000313" key="5">
    <source>
        <dbReference type="Proteomes" id="UP001220010"/>
    </source>
</evidence>
<evidence type="ECO:0000259" key="2">
    <source>
        <dbReference type="Pfam" id="PF12770"/>
    </source>
</evidence>
<dbReference type="InterPro" id="IPR027417">
    <property type="entry name" value="P-loop_NTPase"/>
</dbReference>
<keyword evidence="5" id="KW-1185">Reference proteome</keyword>
<dbReference type="InterPro" id="IPR041664">
    <property type="entry name" value="AAA_16"/>
</dbReference>
<organism evidence="4 5">
    <name type="scientific">Candidatus Methanocrinis natronophilus</name>
    <dbReference type="NCBI Taxonomy" id="3033396"/>
    <lineage>
        <taxon>Archaea</taxon>
        <taxon>Methanobacteriati</taxon>
        <taxon>Methanobacteriota</taxon>
        <taxon>Stenosarchaea group</taxon>
        <taxon>Methanomicrobia</taxon>
        <taxon>Methanotrichales</taxon>
        <taxon>Methanotrichaceae</taxon>
        <taxon>Methanocrinis</taxon>
    </lineage>
</organism>
<feature type="domain" description="Orc1-like AAA ATPase" evidence="3">
    <location>
        <begin position="415"/>
        <end position="538"/>
    </location>
</feature>
<dbReference type="SUPFAM" id="SSF52540">
    <property type="entry name" value="P-loop containing nucleoside triphosphate hydrolases"/>
    <property type="match status" value="1"/>
</dbReference>
<dbReference type="Pfam" id="PF13424">
    <property type="entry name" value="TPR_12"/>
    <property type="match status" value="2"/>
</dbReference>
<dbReference type="EMBL" id="JARFPK010000016">
    <property type="protein sequence ID" value="MDF0590657.1"/>
    <property type="molecule type" value="Genomic_DNA"/>
</dbReference>
<dbReference type="Gene3D" id="3.40.50.300">
    <property type="entry name" value="P-loop containing nucleotide triphosphate hydrolases"/>
    <property type="match status" value="1"/>
</dbReference>
<evidence type="ECO:0000256" key="1">
    <source>
        <dbReference type="PROSITE-ProRule" id="PRU00339"/>
    </source>
</evidence>
<dbReference type="Proteomes" id="UP001220010">
    <property type="component" value="Unassembled WGS sequence"/>
</dbReference>
<name>A0ABT5X7J0_9EURY</name>
<proteinExistence type="predicted"/>
<dbReference type="InterPro" id="IPR011990">
    <property type="entry name" value="TPR-like_helical_dom_sf"/>
</dbReference>
<feature type="domain" description="CHAT" evidence="2">
    <location>
        <begin position="87"/>
        <end position="362"/>
    </location>
</feature>
<dbReference type="Pfam" id="PF13191">
    <property type="entry name" value="AAA_16"/>
    <property type="match status" value="1"/>
</dbReference>
<dbReference type="PANTHER" id="PTHR47691">
    <property type="entry name" value="REGULATOR-RELATED"/>
    <property type="match status" value="1"/>
</dbReference>
<comment type="caution">
    <text evidence="4">The sequence shown here is derived from an EMBL/GenBank/DDBJ whole genome shotgun (WGS) entry which is preliminary data.</text>
</comment>
<dbReference type="InterPro" id="IPR019734">
    <property type="entry name" value="TPR_rpt"/>
</dbReference>
<evidence type="ECO:0000313" key="4">
    <source>
        <dbReference type="EMBL" id="MDF0590657.1"/>
    </source>
</evidence>
<reference evidence="4 5" key="1">
    <citation type="submission" date="2023-03" db="EMBL/GenBank/DDBJ databases">
        <title>WGS of Methanotrichaceae archaeon Mx.</title>
        <authorList>
            <person name="Sorokin D.Y."/>
            <person name="Merkel A.Y."/>
        </authorList>
    </citation>
    <scope>NUCLEOTIDE SEQUENCE [LARGE SCALE GENOMIC DNA]</scope>
    <source>
        <strain evidence="4 5">Mx</strain>
    </source>
</reference>
<dbReference type="PANTHER" id="PTHR47691:SF3">
    <property type="entry name" value="HTH-TYPE TRANSCRIPTIONAL REGULATOR RV0890C-RELATED"/>
    <property type="match status" value="1"/>
</dbReference>
<protein>
    <submittedName>
        <fullName evidence="4">Tetratricopeptide repeat protein</fullName>
    </submittedName>
</protein>
<dbReference type="SUPFAM" id="SSF48452">
    <property type="entry name" value="TPR-like"/>
    <property type="match status" value="1"/>
</dbReference>